<evidence type="ECO:0000313" key="2">
    <source>
        <dbReference type="Proteomes" id="UP000566995"/>
    </source>
</evidence>
<proteinExistence type="predicted"/>
<protein>
    <submittedName>
        <fullName evidence="1">Uncharacterized protein</fullName>
    </submittedName>
</protein>
<sequence>MIRNTKAEQRSIVFEAAPLIDLLKPPKTVLEAAKEPEFFGTREGIANLPAPFNTGEWVSCSMVEPHRDIFWSGRRFVLLVLESSHTVSVMKSMYRGLTIPTRPGMLFTINPTQLHWCWPDNGCFGSPFIALHWDVATREIDGFIDKLVAHIREITPLIEDGVLE</sequence>
<gene>
    <name evidence="1" type="ORF">HNP46_005786</name>
</gene>
<dbReference type="RefSeq" id="WP_184595820.1">
    <property type="nucleotide sequence ID" value="NZ_JACHLI010000032.1"/>
</dbReference>
<dbReference type="AlphaFoldDB" id="A0A7W7KQ19"/>
<accession>A0A7W7KQ19</accession>
<organism evidence="1 2">
    <name type="scientific">Pseudomonas nitroreducens</name>
    <dbReference type="NCBI Taxonomy" id="46680"/>
    <lineage>
        <taxon>Bacteria</taxon>
        <taxon>Pseudomonadati</taxon>
        <taxon>Pseudomonadota</taxon>
        <taxon>Gammaproteobacteria</taxon>
        <taxon>Pseudomonadales</taxon>
        <taxon>Pseudomonadaceae</taxon>
        <taxon>Pseudomonas</taxon>
    </lineage>
</organism>
<dbReference type="Proteomes" id="UP000566995">
    <property type="component" value="Unassembled WGS sequence"/>
</dbReference>
<dbReference type="EMBL" id="JACHLI010000032">
    <property type="protein sequence ID" value="MBB4866879.1"/>
    <property type="molecule type" value="Genomic_DNA"/>
</dbReference>
<evidence type="ECO:0000313" key="1">
    <source>
        <dbReference type="EMBL" id="MBB4866879.1"/>
    </source>
</evidence>
<comment type="caution">
    <text evidence="1">The sequence shown here is derived from an EMBL/GenBank/DDBJ whole genome shotgun (WGS) entry which is preliminary data.</text>
</comment>
<reference evidence="1 2" key="1">
    <citation type="submission" date="2020-08" db="EMBL/GenBank/DDBJ databases">
        <title>Functional genomics of gut bacteria from endangered species of beetles.</title>
        <authorList>
            <person name="Carlos-Shanley C."/>
        </authorList>
    </citation>
    <scope>NUCLEOTIDE SEQUENCE [LARGE SCALE GENOMIC DNA]</scope>
    <source>
        <strain evidence="1 2">S00179</strain>
    </source>
</reference>
<name>A0A7W7KQ19_PSENT</name>